<feature type="region of interest" description="Disordered" evidence="1">
    <location>
        <begin position="415"/>
        <end position="436"/>
    </location>
</feature>
<protein>
    <submittedName>
        <fullName evidence="4">Uncharacterized protein LOC108044818 isoform X3</fullName>
    </submittedName>
</protein>
<accession>A0A6P4EWI6</accession>
<name>A0A6P4EWI6_DRORH</name>
<gene>
    <name evidence="4" type="primary">LOC108044818</name>
    <name evidence="2" type="synonym">108044818</name>
</gene>
<dbReference type="GeneID" id="108044818"/>
<dbReference type="AlphaFoldDB" id="A0A6P4EWI6"/>
<dbReference type="OrthoDB" id="7663415at2759"/>
<evidence type="ECO:0000313" key="3">
    <source>
        <dbReference type="Proteomes" id="UP001652680"/>
    </source>
</evidence>
<feature type="region of interest" description="Disordered" evidence="1">
    <location>
        <begin position="301"/>
        <end position="334"/>
    </location>
</feature>
<evidence type="ECO:0000313" key="4">
    <source>
        <dbReference type="RefSeq" id="XP_016979453.1"/>
    </source>
</evidence>
<reference evidence="3" key="1">
    <citation type="journal article" date="2021" name="Elife">
        <title>Highly contiguous assemblies of 101 drosophilid genomes.</title>
        <authorList>
            <person name="Kim B.Y."/>
            <person name="Wang J.R."/>
            <person name="Miller D.E."/>
            <person name="Barmina O."/>
            <person name="Delaney E."/>
            <person name="Thompson A."/>
            <person name="Comeault A.A."/>
            <person name="Peede D."/>
            <person name="D'Agostino E.R."/>
            <person name="Pelaez J."/>
            <person name="Aguilar J.M."/>
            <person name="Haji D."/>
            <person name="Matsunaga T."/>
            <person name="Armstrong E.E."/>
            <person name="Zych M."/>
            <person name="Ogawa Y."/>
            <person name="Stamenkovic-Radak M."/>
            <person name="Jelic M."/>
            <person name="Veselinovic M.S."/>
            <person name="Tanaskovic M."/>
            <person name="Eric P."/>
            <person name="Gao J.J."/>
            <person name="Katoh T.K."/>
            <person name="Toda M.J."/>
            <person name="Watabe H."/>
            <person name="Watada M."/>
            <person name="Davis J.S."/>
            <person name="Moyle L.C."/>
            <person name="Manoli G."/>
            <person name="Bertolini E."/>
            <person name="Kostal V."/>
            <person name="Hawley R.S."/>
            <person name="Takahashi A."/>
            <person name="Jones C.D."/>
            <person name="Price D.K."/>
            <person name="Whiteman N."/>
            <person name="Kopp A."/>
            <person name="Matute D.R."/>
            <person name="Petrov D.A."/>
        </authorList>
    </citation>
    <scope>NUCLEOTIDE SEQUENCE [LARGE SCALE GENOMIC DNA]</scope>
</reference>
<feature type="compositionally biased region" description="Low complexity" evidence="1">
    <location>
        <begin position="262"/>
        <end position="271"/>
    </location>
</feature>
<reference evidence="4" key="2">
    <citation type="submission" date="2025-04" db="UniProtKB">
        <authorList>
            <consortium name="RefSeq"/>
        </authorList>
    </citation>
    <scope>IDENTIFICATION</scope>
</reference>
<dbReference type="RefSeq" id="XP_016979453.1">
    <property type="nucleotide sequence ID" value="XM_017123964.1"/>
</dbReference>
<feature type="region of interest" description="Disordered" evidence="1">
    <location>
        <begin position="259"/>
        <end position="284"/>
    </location>
</feature>
<proteinExistence type="predicted"/>
<keyword evidence="3" id="KW-1185">Reference proteome</keyword>
<feature type="compositionally biased region" description="Polar residues" evidence="1">
    <location>
        <begin position="12"/>
        <end position="23"/>
    </location>
</feature>
<reference evidence="2" key="3">
    <citation type="submission" date="2025-05" db="UniProtKB">
        <authorList>
            <consortium name="EnsemblMetazoa"/>
        </authorList>
    </citation>
    <scope>IDENTIFICATION</scope>
</reference>
<evidence type="ECO:0000256" key="1">
    <source>
        <dbReference type="SAM" id="MobiDB-lite"/>
    </source>
</evidence>
<sequence>MSLSVASRRRLQTTNAPSSTANISSSSSSSGGRYQLPLSVRKQHSFIEPTARFSAQQRGYLSRGLSVGRSIENIRQKLYPVGRQTSLAVEEVTPRIAPRITASQVQGLRLRDKSLVAWSSTSSLLKDQEAERTTQAEPAEAKISAKADKNRINLNIVLSQTIRATNEQEVEPEAEHISDIEGSHPVETPDIPLSISPALTIQRRPPLVRAMSAPVRGLDESSKGVIAASKRSQQKLRRRKIFTRTPSSSVVSVPLDVIGDTSSSSSSSAAAVGNGNASKKSLNRARSVVAPDVITLVSLLSSEGSDSEREDNSSTAVSSPPIGGPDKPPSGVAQRRAPLLRKTGKSDSYPPTFQLASKEYSHMIRRGSIAPLAARIRANRPPTAPPVSIFLTEVQGKMDQPPKKDELPAVTMSPDEAKKENNNNAANCEDQVQQPDHNYPAYVRSLKERECWKLHQKMGAKGVSVSYETVLRGMLTPTEFRHFQKQREQEEARVLEEAEAAEAAAAAAILESGEKEARKPPVTAIERLSEALLQSK</sequence>
<dbReference type="EnsemblMetazoa" id="XM_017123964.1">
    <property type="protein sequence ID" value="XP_016979453.1"/>
    <property type="gene ID" value="LOC108044818"/>
</dbReference>
<dbReference type="Proteomes" id="UP001652680">
    <property type="component" value="Unassembled WGS sequence"/>
</dbReference>
<feature type="region of interest" description="Disordered" evidence="1">
    <location>
        <begin position="1"/>
        <end position="34"/>
    </location>
</feature>
<evidence type="ECO:0000313" key="2">
    <source>
        <dbReference type="EnsemblMetazoa" id="XP_016979453.1"/>
    </source>
</evidence>
<organism evidence="4">
    <name type="scientific">Drosophila rhopaloa</name>
    <name type="common">Fruit fly</name>
    <dbReference type="NCBI Taxonomy" id="1041015"/>
    <lineage>
        <taxon>Eukaryota</taxon>
        <taxon>Metazoa</taxon>
        <taxon>Ecdysozoa</taxon>
        <taxon>Arthropoda</taxon>
        <taxon>Hexapoda</taxon>
        <taxon>Insecta</taxon>
        <taxon>Pterygota</taxon>
        <taxon>Neoptera</taxon>
        <taxon>Endopterygota</taxon>
        <taxon>Diptera</taxon>
        <taxon>Brachycera</taxon>
        <taxon>Muscomorpha</taxon>
        <taxon>Ephydroidea</taxon>
        <taxon>Drosophilidae</taxon>
        <taxon>Drosophila</taxon>
        <taxon>Sophophora</taxon>
    </lineage>
</organism>